<sequence>MIKIYTVVACSSCKKAKEWLESHRMEYQEVNLLTDTISKEDFLEILSLTEGGTEDIISKRSRAYHRLNIDFENIMLNDLIEVMDENRTLLRRPLIVDDKRLQVGYNEDEIRKFLPREIRQVEIKVATERVREYELEQLKNEG</sequence>
<evidence type="ECO:0000256" key="1">
    <source>
        <dbReference type="ARBA" id="ARBA00023157"/>
    </source>
</evidence>
<dbReference type="PROSITE" id="PS51353">
    <property type="entry name" value="ARSC"/>
    <property type="match status" value="1"/>
</dbReference>
<dbReference type="Pfam" id="PF03960">
    <property type="entry name" value="ArsC"/>
    <property type="match status" value="1"/>
</dbReference>
<keyword evidence="5" id="KW-1185">Reference proteome</keyword>
<organism evidence="4 5">
    <name type="scientific">Lactococcus protaetiae</name>
    <dbReference type="NCBI Taxonomy" id="2592653"/>
    <lineage>
        <taxon>Bacteria</taxon>
        <taxon>Bacillati</taxon>
        <taxon>Bacillota</taxon>
        <taxon>Bacilli</taxon>
        <taxon>Lactobacillales</taxon>
        <taxon>Streptococcaceae</taxon>
        <taxon>Lactococcus</taxon>
    </lineage>
</organism>
<evidence type="ECO:0000256" key="3">
    <source>
        <dbReference type="PROSITE-ProRule" id="PRU01282"/>
    </source>
</evidence>
<dbReference type="CDD" id="cd03032">
    <property type="entry name" value="ArsC_Spx"/>
    <property type="match status" value="1"/>
</dbReference>
<dbReference type="PANTHER" id="PTHR30041">
    <property type="entry name" value="ARSENATE REDUCTASE"/>
    <property type="match status" value="1"/>
</dbReference>
<accession>A0A514ZAC6</accession>
<dbReference type="NCBIfam" id="NF002459">
    <property type="entry name" value="PRK01655.1"/>
    <property type="match status" value="1"/>
</dbReference>
<name>A0A514ZAC6_9LACT</name>
<dbReference type="PANTHER" id="PTHR30041:SF7">
    <property type="entry name" value="GLOBAL TRANSCRIPTIONAL REGULATOR SPX"/>
    <property type="match status" value="1"/>
</dbReference>
<dbReference type="OrthoDB" id="2242700at2"/>
<keyword evidence="2" id="KW-0676">Redox-active center</keyword>
<evidence type="ECO:0000256" key="2">
    <source>
        <dbReference type="ARBA" id="ARBA00023284"/>
    </source>
</evidence>
<dbReference type="AlphaFoldDB" id="A0A514ZAC6"/>
<proteinExistence type="inferred from homology"/>
<dbReference type="RefSeq" id="WP_142767099.1">
    <property type="nucleotide sequence ID" value="NZ_CP041356.1"/>
</dbReference>
<dbReference type="SUPFAM" id="SSF52833">
    <property type="entry name" value="Thioredoxin-like"/>
    <property type="match status" value="1"/>
</dbReference>
<gene>
    <name evidence="4" type="ORF">FLP15_10650</name>
</gene>
<dbReference type="InterPro" id="IPR006504">
    <property type="entry name" value="Tscrpt_reg_Spx/MgsR"/>
</dbReference>
<dbReference type="Proteomes" id="UP000315128">
    <property type="component" value="Chromosome"/>
</dbReference>
<keyword evidence="1" id="KW-1015">Disulfide bond</keyword>
<protein>
    <submittedName>
        <fullName evidence="4">Spx/MgsR family RNA polymerase-binding regulatory protein</fullName>
    </submittedName>
</protein>
<dbReference type="KEGG" id="lack:FLP15_10650"/>
<reference evidence="4 5" key="1">
    <citation type="submission" date="2019-07" db="EMBL/GenBank/DDBJ databases">
        <title>Genome sequencing of KACC 19320.</title>
        <authorList>
            <person name="Heo J."/>
            <person name="Kim S.-J."/>
            <person name="Kim J.-S."/>
            <person name="Hong S.-B."/>
            <person name="Kwon S.-W."/>
        </authorList>
    </citation>
    <scope>NUCLEOTIDE SEQUENCE [LARGE SCALE GENOMIC DNA]</scope>
    <source>
        <strain evidence="4 5">KACC 19320</strain>
    </source>
</reference>
<evidence type="ECO:0000313" key="5">
    <source>
        <dbReference type="Proteomes" id="UP000315128"/>
    </source>
</evidence>
<dbReference type="NCBIfam" id="TIGR01617">
    <property type="entry name" value="arsC_related"/>
    <property type="match status" value="1"/>
</dbReference>
<dbReference type="Gene3D" id="3.40.30.10">
    <property type="entry name" value="Glutaredoxin"/>
    <property type="match status" value="1"/>
</dbReference>
<dbReference type="EMBL" id="CP041356">
    <property type="protein sequence ID" value="QDK71538.1"/>
    <property type="molecule type" value="Genomic_DNA"/>
</dbReference>
<dbReference type="InterPro" id="IPR006660">
    <property type="entry name" value="Arsenate_reductase-like"/>
</dbReference>
<dbReference type="InterPro" id="IPR036249">
    <property type="entry name" value="Thioredoxin-like_sf"/>
</dbReference>
<evidence type="ECO:0000313" key="4">
    <source>
        <dbReference type="EMBL" id="QDK71538.1"/>
    </source>
</evidence>
<comment type="similarity">
    <text evidence="3">Belongs to the ArsC family.</text>
</comment>